<dbReference type="EMBL" id="CP045851">
    <property type="protein sequence ID" value="QGG95108.1"/>
    <property type="molecule type" value="Genomic_DNA"/>
</dbReference>
<protein>
    <submittedName>
        <fullName evidence="1">Uncharacterized protein</fullName>
    </submittedName>
</protein>
<evidence type="ECO:0000313" key="1">
    <source>
        <dbReference type="EMBL" id="QGG95108.1"/>
    </source>
</evidence>
<organism evidence="1 2">
    <name type="scientific">Actinomarinicola tropica</name>
    <dbReference type="NCBI Taxonomy" id="2789776"/>
    <lineage>
        <taxon>Bacteria</taxon>
        <taxon>Bacillati</taxon>
        <taxon>Actinomycetota</taxon>
        <taxon>Acidimicrobiia</taxon>
        <taxon>Acidimicrobiales</taxon>
        <taxon>Iamiaceae</taxon>
        <taxon>Actinomarinicola</taxon>
    </lineage>
</organism>
<proteinExistence type="predicted"/>
<keyword evidence="2" id="KW-1185">Reference proteome</keyword>
<dbReference type="Proteomes" id="UP000334019">
    <property type="component" value="Chromosome"/>
</dbReference>
<reference evidence="1 2" key="1">
    <citation type="submission" date="2019-11" db="EMBL/GenBank/DDBJ databases">
        <authorList>
            <person name="He Y."/>
        </authorList>
    </citation>
    <scope>NUCLEOTIDE SEQUENCE [LARGE SCALE GENOMIC DNA]</scope>
    <source>
        <strain evidence="1 2">SCSIO 58843</strain>
    </source>
</reference>
<sequence length="249" mass="27871">MSDDDPRLYVTRDGQYEFHRVVEPALVIRFHAPLDVILHTLDADYVASAWRSARTVLEHHGVDPDRFAWGCGQHSELRAADHHHATRPFLDTLGWVTTSQTDDDLFGILPRGSGWPAPWDAVAAELETSAPPLCLNYDHYEAMVITRRGGKVIAKDDGPTALDIMRVDGADSPVEWALFDPSRQQLSCDAPPDPVDAPWMRLGQAMFEHDEVAVVDAMDAVRTEYSEHGARICLESALRYLMMRPNGRS</sequence>
<accession>A0A5Q2RDY7</accession>
<name>A0A5Q2RDY7_9ACTN</name>
<dbReference type="RefSeq" id="WP_153759216.1">
    <property type="nucleotide sequence ID" value="NZ_CP045851.1"/>
</dbReference>
<dbReference type="KEGG" id="atq:GH723_08345"/>
<dbReference type="AlphaFoldDB" id="A0A5Q2RDY7"/>
<gene>
    <name evidence="1" type="ORF">GH723_08345</name>
</gene>
<evidence type="ECO:0000313" key="2">
    <source>
        <dbReference type="Proteomes" id="UP000334019"/>
    </source>
</evidence>